<proteinExistence type="predicted"/>
<accession>A0A139HQG6</accession>
<sequence length="550" mass="62682">MEIQILGLLRPHALTHAESGSEARAAAYMKRHNKRQPRPAVKMVRDFTKVSLDNINPQADSDLMGKLSAEIRNQIWDLVFESPTVVVRSRLTPNTPPPGILLSCKQAYYEAIKLHWTNSTFYIFGPWPHRWFTRIGRRRRELLTDARIDGHGFLRPAYKRWTPLGPPDVSFLGVSYLVQQVQEVTKWLEDCSAGRRGVAPGVIKVGLLFAEHGCNAPVTKVWTADPNKTGKEWAGKCIMIDATEERAIESRSTLLHLQATHTHDDRRWRQSEDVSARRNWEKRSVKIERVGGMVNNARRDVGLAAMEQIIMLSINQWNTKLLVLCTHQLCCIGKAERSWTIWNLADFTKVDVKSADSQEDSALMQMRPPEIRNRIYKLALDDVVTLDIGRHDRVDHKKGLPPAPALLVTCKQIHAEAIKLYWVNSTFRFPLTTADKFKVWLLKIKRRRRELLRDVQLDTRWLWMIFSTRISRGSLLTELDLREAAESGERQLCDCQAGKRGVANGVMKTSVMVPGNGKLTAAGIIPKIIWTSTSCDEAKLVMKSRSVNEF</sequence>
<keyword evidence="2" id="KW-1185">Reference proteome</keyword>
<comment type="caution">
    <text evidence="1">The sequence shown here is derived from an EMBL/GenBank/DDBJ whole genome shotgun (WGS) entry which is preliminary data.</text>
</comment>
<protein>
    <submittedName>
        <fullName evidence="1">Uncharacterized protein</fullName>
    </submittedName>
</protein>
<organism evidence="1 2">
    <name type="scientific">Pseudocercospora musae</name>
    <dbReference type="NCBI Taxonomy" id="113226"/>
    <lineage>
        <taxon>Eukaryota</taxon>
        <taxon>Fungi</taxon>
        <taxon>Dikarya</taxon>
        <taxon>Ascomycota</taxon>
        <taxon>Pezizomycotina</taxon>
        <taxon>Dothideomycetes</taxon>
        <taxon>Dothideomycetidae</taxon>
        <taxon>Mycosphaerellales</taxon>
        <taxon>Mycosphaerellaceae</taxon>
        <taxon>Pseudocercospora</taxon>
    </lineage>
</organism>
<evidence type="ECO:0000313" key="1">
    <source>
        <dbReference type="EMBL" id="KXT04725.1"/>
    </source>
</evidence>
<dbReference type="OrthoDB" id="3650112at2759"/>
<dbReference type="AlphaFoldDB" id="A0A139HQG6"/>
<dbReference type="PANTHER" id="PTHR42085">
    <property type="entry name" value="F-BOX DOMAIN-CONTAINING PROTEIN"/>
    <property type="match status" value="1"/>
</dbReference>
<dbReference type="EMBL" id="LFZO01000581">
    <property type="protein sequence ID" value="KXT04725.1"/>
    <property type="molecule type" value="Genomic_DNA"/>
</dbReference>
<name>A0A139HQG6_9PEZI</name>
<dbReference type="PANTHER" id="PTHR42085:SF2">
    <property type="entry name" value="F-BOX DOMAIN-CONTAINING PROTEIN"/>
    <property type="match status" value="1"/>
</dbReference>
<reference evidence="1 2" key="1">
    <citation type="submission" date="2015-07" db="EMBL/GenBank/DDBJ databases">
        <title>Comparative genomics of the Sigatoka disease complex on banana suggests a link between parallel evolutionary changes in Pseudocercospora fijiensis and Pseudocercospora eumusae and increased virulence on the banana host.</title>
        <authorList>
            <person name="Chang T.-C."/>
            <person name="Salvucci A."/>
            <person name="Crous P.W."/>
            <person name="Stergiopoulos I."/>
        </authorList>
    </citation>
    <scope>NUCLEOTIDE SEQUENCE [LARGE SCALE GENOMIC DNA]</scope>
    <source>
        <strain evidence="1 2">CBS 116634</strain>
    </source>
</reference>
<dbReference type="Proteomes" id="UP000073492">
    <property type="component" value="Unassembled WGS sequence"/>
</dbReference>
<gene>
    <name evidence="1" type="ORF">AC579_622</name>
</gene>
<evidence type="ECO:0000313" key="2">
    <source>
        <dbReference type="Proteomes" id="UP000073492"/>
    </source>
</evidence>
<dbReference type="InterPro" id="IPR038883">
    <property type="entry name" value="AN11006-like"/>
</dbReference>